<dbReference type="InterPro" id="IPR000836">
    <property type="entry name" value="PRTase_dom"/>
</dbReference>
<name>A0A4Q7N5X3_9BACT</name>
<keyword evidence="3" id="KW-1185">Reference proteome</keyword>
<dbReference type="CDD" id="cd06223">
    <property type="entry name" value="PRTases_typeI"/>
    <property type="match status" value="1"/>
</dbReference>
<dbReference type="SUPFAM" id="SSF53271">
    <property type="entry name" value="PRTase-like"/>
    <property type="match status" value="1"/>
</dbReference>
<gene>
    <name evidence="2" type="ORF">EV199_2350</name>
</gene>
<dbReference type="GO" id="GO:0016757">
    <property type="term" value="F:glycosyltransferase activity"/>
    <property type="evidence" value="ECO:0007669"/>
    <property type="project" value="UniProtKB-KW"/>
</dbReference>
<dbReference type="EMBL" id="SGXA01000001">
    <property type="protein sequence ID" value="RZS76465.1"/>
    <property type="molecule type" value="Genomic_DNA"/>
</dbReference>
<keyword evidence="2" id="KW-0808">Transferase</keyword>
<dbReference type="PANTHER" id="PTHR11608:SF0">
    <property type="entry name" value="BIFUNCTIONAL PROTEIN PYRR"/>
    <property type="match status" value="1"/>
</dbReference>
<protein>
    <submittedName>
        <fullName evidence="2">Pyrimidine operon attenuation protein/uracil phosphoribosyltransferase</fullName>
    </submittedName>
</protein>
<proteinExistence type="predicted"/>
<dbReference type="PANTHER" id="PTHR11608">
    <property type="entry name" value="BIFUNCTIONAL PROTEIN PYRR"/>
    <property type="match status" value="1"/>
</dbReference>
<feature type="domain" description="Phosphoribosyltransferase" evidence="1">
    <location>
        <begin position="24"/>
        <end position="157"/>
    </location>
</feature>
<sequence>MPAKIQVFSFLLDLKKNQMERNYILDQETAKKKLQRMAYEIVENNLDANRIILAGIRENGSVIATIMQQLLQQIHTATIDLIHISLDKRNPGEVVLSETPDFNKQVIILIDDVANSGRTMLYAMKPFLASHPAKMQTLALVDRTHKTFPVNTDYIGMSLATTLQEHIYVETDGKNVTGAYLE</sequence>
<dbReference type="Proteomes" id="UP000293874">
    <property type="component" value="Unassembled WGS sequence"/>
</dbReference>
<evidence type="ECO:0000313" key="3">
    <source>
        <dbReference type="Proteomes" id="UP000293874"/>
    </source>
</evidence>
<reference evidence="2 3" key="1">
    <citation type="submission" date="2019-02" db="EMBL/GenBank/DDBJ databases">
        <title>Genomic Encyclopedia of Type Strains, Phase IV (KMG-IV): sequencing the most valuable type-strain genomes for metagenomic binning, comparative biology and taxonomic classification.</title>
        <authorList>
            <person name="Goeker M."/>
        </authorList>
    </citation>
    <scope>NUCLEOTIDE SEQUENCE [LARGE SCALE GENOMIC DNA]</scope>
    <source>
        <strain evidence="2 3">DSM 18116</strain>
    </source>
</reference>
<dbReference type="Pfam" id="PF00156">
    <property type="entry name" value="Pribosyltran"/>
    <property type="match status" value="1"/>
</dbReference>
<evidence type="ECO:0000259" key="1">
    <source>
        <dbReference type="Pfam" id="PF00156"/>
    </source>
</evidence>
<comment type="caution">
    <text evidence="2">The sequence shown here is derived from an EMBL/GenBank/DDBJ whole genome shotgun (WGS) entry which is preliminary data.</text>
</comment>
<accession>A0A4Q7N5X3</accession>
<organism evidence="2 3">
    <name type="scientific">Pseudobacter ginsenosidimutans</name>
    <dbReference type="NCBI Taxonomy" id="661488"/>
    <lineage>
        <taxon>Bacteria</taxon>
        <taxon>Pseudomonadati</taxon>
        <taxon>Bacteroidota</taxon>
        <taxon>Chitinophagia</taxon>
        <taxon>Chitinophagales</taxon>
        <taxon>Chitinophagaceae</taxon>
        <taxon>Pseudobacter</taxon>
    </lineage>
</organism>
<dbReference type="Gene3D" id="3.40.50.2020">
    <property type="match status" value="1"/>
</dbReference>
<dbReference type="AlphaFoldDB" id="A0A4Q7N5X3"/>
<dbReference type="InterPro" id="IPR029057">
    <property type="entry name" value="PRTase-like"/>
</dbReference>
<dbReference type="InterPro" id="IPR050137">
    <property type="entry name" value="PyrR_bifunctional"/>
</dbReference>
<evidence type="ECO:0000313" key="2">
    <source>
        <dbReference type="EMBL" id="RZS76465.1"/>
    </source>
</evidence>
<keyword evidence="2" id="KW-0328">Glycosyltransferase</keyword>